<evidence type="ECO:0000256" key="1">
    <source>
        <dbReference type="ARBA" id="ARBA00022679"/>
    </source>
</evidence>
<reference evidence="7 8" key="1">
    <citation type="submission" date="2016-04" db="EMBL/GenBank/DDBJ databases">
        <title>Draft genome sequence of freshwater magnetotactic bacteria Magnetospirillum marisnigri SP-1 and Magnetospirillum moscoviense BB-1.</title>
        <authorList>
            <person name="Koziaeva V."/>
            <person name="Dziuba M.V."/>
            <person name="Ivanov T.M."/>
            <person name="Kuznetsov B."/>
            <person name="Grouzdev D.S."/>
        </authorList>
    </citation>
    <scope>NUCLEOTIDE SEQUENCE [LARGE SCALE GENOMIC DNA]</scope>
    <source>
        <strain evidence="7 8">SP-1</strain>
    </source>
</reference>
<keyword evidence="4" id="KW-0067">ATP-binding</keyword>
<dbReference type="SUPFAM" id="SSF82544">
    <property type="entry name" value="GckA/TtuD-like"/>
    <property type="match status" value="1"/>
</dbReference>
<feature type="domain" description="MOFRL" evidence="5">
    <location>
        <begin position="331"/>
        <end position="440"/>
    </location>
</feature>
<keyword evidence="3" id="KW-0418">Kinase</keyword>
<dbReference type="RefSeq" id="WP_068494465.1">
    <property type="nucleotide sequence ID" value="NZ_LWQT01000077.1"/>
</dbReference>
<evidence type="ECO:0000313" key="8">
    <source>
        <dbReference type="Proteomes" id="UP000078428"/>
    </source>
</evidence>
<dbReference type="GO" id="GO:0008887">
    <property type="term" value="F:glycerate kinase activity"/>
    <property type="evidence" value="ECO:0007669"/>
    <property type="project" value="InterPro"/>
</dbReference>
<dbReference type="InterPro" id="IPR039760">
    <property type="entry name" value="MOFRL_protein"/>
</dbReference>
<dbReference type="InterPro" id="IPR007835">
    <property type="entry name" value="MOFRL"/>
</dbReference>
<dbReference type="STRING" id="1285242.A6A04_05350"/>
<protein>
    <submittedName>
        <fullName evidence="7">Hydroxypyruvate reductase</fullName>
    </submittedName>
</protein>
<keyword evidence="1" id="KW-0808">Transferase</keyword>
<dbReference type="InterPro" id="IPR038614">
    <property type="entry name" value="GK_N_sf"/>
</dbReference>
<evidence type="ECO:0000259" key="5">
    <source>
        <dbReference type="Pfam" id="PF05161"/>
    </source>
</evidence>
<dbReference type="FunFam" id="3.40.1480.10:FF:000002">
    <property type="entry name" value="Glycerate kinase"/>
    <property type="match status" value="1"/>
</dbReference>
<dbReference type="InterPro" id="IPR037035">
    <property type="entry name" value="GK-like_C_sf"/>
</dbReference>
<dbReference type="InterPro" id="IPR025286">
    <property type="entry name" value="MOFRL_assoc_dom"/>
</dbReference>
<dbReference type="GO" id="GO:0005737">
    <property type="term" value="C:cytoplasm"/>
    <property type="evidence" value="ECO:0007669"/>
    <property type="project" value="TreeGrafter"/>
</dbReference>
<organism evidence="7 8">
    <name type="scientific">Paramagnetospirillum marisnigri</name>
    <dbReference type="NCBI Taxonomy" id="1285242"/>
    <lineage>
        <taxon>Bacteria</taxon>
        <taxon>Pseudomonadati</taxon>
        <taxon>Pseudomonadota</taxon>
        <taxon>Alphaproteobacteria</taxon>
        <taxon>Rhodospirillales</taxon>
        <taxon>Magnetospirillaceae</taxon>
        <taxon>Paramagnetospirillum</taxon>
    </lineage>
</organism>
<name>A0A178MJ42_9PROT</name>
<dbReference type="Gene3D" id="3.40.1480.10">
    <property type="entry name" value="MOFRL domain"/>
    <property type="match status" value="1"/>
</dbReference>
<gene>
    <name evidence="7" type="ORF">A6A04_05350</name>
</gene>
<dbReference type="Gene3D" id="3.40.50.10180">
    <property type="entry name" value="Glycerate kinase, MOFRL-like N-terminal domain"/>
    <property type="match status" value="1"/>
</dbReference>
<dbReference type="PANTHER" id="PTHR12227:SF0">
    <property type="entry name" value="GLYCERATE KINASE"/>
    <property type="match status" value="1"/>
</dbReference>
<dbReference type="GO" id="GO:0005524">
    <property type="term" value="F:ATP binding"/>
    <property type="evidence" value="ECO:0007669"/>
    <property type="project" value="UniProtKB-KW"/>
</dbReference>
<feature type="domain" description="MOFRL-associated" evidence="6">
    <location>
        <begin position="7"/>
        <end position="247"/>
    </location>
</feature>
<evidence type="ECO:0000259" key="6">
    <source>
        <dbReference type="Pfam" id="PF13660"/>
    </source>
</evidence>
<evidence type="ECO:0000256" key="4">
    <source>
        <dbReference type="ARBA" id="ARBA00022840"/>
    </source>
</evidence>
<keyword evidence="2" id="KW-0547">Nucleotide-binding</keyword>
<dbReference type="Pfam" id="PF05161">
    <property type="entry name" value="MOFRL"/>
    <property type="match status" value="1"/>
</dbReference>
<proteinExistence type="predicted"/>
<dbReference type="EMBL" id="LWQT01000077">
    <property type="protein sequence ID" value="OAN48177.1"/>
    <property type="molecule type" value="Genomic_DNA"/>
</dbReference>
<dbReference type="PANTHER" id="PTHR12227">
    <property type="entry name" value="GLYCERATE KINASE"/>
    <property type="match status" value="1"/>
</dbReference>
<dbReference type="AlphaFoldDB" id="A0A178MJ42"/>
<accession>A0A178MJ42</accession>
<comment type="caution">
    <text evidence="7">The sequence shown here is derived from an EMBL/GenBank/DDBJ whole genome shotgun (WGS) entry which is preliminary data.</text>
</comment>
<keyword evidence="8" id="KW-1185">Reference proteome</keyword>
<dbReference type="Pfam" id="PF13660">
    <property type="entry name" value="DUF4147"/>
    <property type="match status" value="1"/>
</dbReference>
<evidence type="ECO:0000313" key="7">
    <source>
        <dbReference type="EMBL" id="OAN48177.1"/>
    </source>
</evidence>
<sequence>MTAPNDLKAILTAGLQRVDPLGMILDHVRLAGDRLRLSRDQGDEEIDLTVFDRIAVLGAGKASARMAQGLEQVLGDRIGDGLVVVKTGHALPLRHIRVLEASHPTPDDAGVEAARQLADYAGGLDERCLAILLISGGGSALLPAPRPPLSLADKQATTAALLACGADIHEVNCVRKHLSALKGGGLARLLAPARCLALILSDVVGDRLDSISSGLTAADPTTFADALAVISRYGLDQSLPASVMALLRRGDEGHEPETAKPGDAALARVTNAVIGSNRAAVLAARDKARSLGYDTLALTSSLTGEAREVAKLLFAIARDCRDGGLLAPAPACLIAGGESVVTVSGTGSGGRNQEMALAFLAEMAGDPQGGRDIAFLSAATDGGDGPTDAAGAFATPEVLVRARALGLSPTHFLGNNDSYGFFDRLGGLLRTGPTGTNVCDLQIILVGSPHTCT</sequence>
<keyword evidence="7" id="KW-0670">Pyruvate</keyword>
<dbReference type="Proteomes" id="UP000078428">
    <property type="component" value="Unassembled WGS sequence"/>
</dbReference>
<dbReference type="FunFam" id="3.40.50.10180:FF:000001">
    <property type="entry name" value="Glycerate kinase"/>
    <property type="match status" value="1"/>
</dbReference>
<evidence type="ECO:0000256" key="2">
    <source>
        <dbReference type="ARBA" id="ARBA00022741"/>
    </source>
</evidence>
<evidence type="ECO:0000256" key="3">
    <source>
        <dbReference type="ARBA" id="ARBA00022777"/>
    </source>
</evidence>